<accession>A0A4Z1KDJ3</accession>
<keyword evidence="3" id="KW-1185">Reference proteome</keyword>
<sequence length="201" mass="23184">MTKARTKNLDLIKPKQTLNRVQKQKRERPARAHGTRSYAVLMKSREKEGVPLDSDDQPPFERLPVALLLNSSATFKCLVEAERQRLFDDRGDKVCYNSKITQLKKTHITEYTVYNDDLIEGIWAKKQMGYAELAALGKEVIWDLVVMWSNIVMGGSCFGQGKEDESLTDEDLVNFAILGKFLEVEEEFFERLRKAEHEKLQ</sequence>
<organism evidence="2 3">
    <name type="scientific">Botrytis porri</name>
    <dbReference type="NCBI Taxonomy" id="87229"/>
    <lineage>
        <taxon>Eukaryota</taxon>
        <taxon>Fungi</taxon>
        <taxon>Dikarya</taxon>
        <taxon>Ascomycota</taxon>
        <taxon>Pezizomycotina</taxon>
        <taxon>Leotiomycetes</taxon>
        <taxon>Helotiales</taxon>
        <taxon>Sclerotiniaceae</taxon>
        <taxon>Botrytis</taxon>
    </lineage>
</organism>
<dbReference type="EMBL" id="PQXO01000542">
    <property type="protein sequence ID" value="TGO84151.1"/>
    <property type="molecule type" value="Genomic_DNA"/>
</dbReference>
<comment type="caution">
    <text evidence="2">The sequence shown here is derived from an EMBL/GenBank/DDBJ whole genome shotgun (WGS) entry which is preliminary data.</text>
</comment>
<name>A0A4Z1KDJ3_9HELO</name>
<proteinExistence type="predicted"/>
<protein>
    <submittedName>
        <fullName evidence="2">Uncharacterized protein</fullName>
    </submittedName>
</protein>
<feature type="compositionally biased region" description="Basic residues" evidence="1">
    <location>
        <begin position="22"/>
        <end position="34"/>
    </location>
</feature>
<feature type="region of interest" description="Disordered" evidence="1">
    <location>
        <begin position="17"/>
        <end position="36"/>
    </location>
</feature>
<gene>
    <name evidence="2" type="ORF">BPOR_0543g00060</name>
</gene>
<dbReference type="Proteomes" id="UP000297280">
    <property type="component" value="Unassembled WGS sequence"/>
</dbReference>
<evidence type="ECO:0000313" key="2">
    <source>
        <dbReference type="EMBL" id="TGO84151.1"/>
    </source>
</evidence>
<reference evidence="2 3" key="1">
    <citation type="submission" date="2017-12" db="EMBL/GenBank/DDBJ databases">
        <title>Comparative genomics of Botrytis spp.</title>
        <authorList>
            <person name="Valero-Jimenez C.A."/>
            <person name="Tapia P."/>
            <person name="Veloso J."/>
            <person name="Silva-Moreno E."/>
            <person name="Staats M."/>
            <person name="Valdes J.H."/>
            <person name="Van Kan J.A.L."/>
        </authorList>
    </citation>
    <scope>NUCLEOTIDE SEQUENCE [LARGE SCALE GENOMIC DNA]</scope>
    <source>
        <strain evidence="2 3">MUCL3349</strain>
    </source>
</reference>
<evidence type="ECO:0000256" key="1">
    <source>
        <dbReference type="SAM" id="MobiDB-lite"/>
    </source>
</evidence>
<evidence type="ECO:0000313" key="3">
    <source>
        <dbReference type="Proteomes" id="UP000297280"/>
    </source>
</evidence>
<dbReference type="AlphaFoldDB" id="A0A4Z1KDJ3"/>